<dbReference type="SUPFAM" id="SSF141868">
    <property type="entry name" value="EAL domain-like"/>
    <property type="match status" value="1"/>
</dbReference>
<dbReference type="InterPro" id="IPR035919">
    <property type="entry name" value="EAL_sf"/>
</dbReference>
<reference evidence="6 7" key="1">
    <citation type="submission" date="2019-12" db="EMBL/GenBank/DDBJ databases">
        <title>Draft genome sequencing of Halomonas alimentaria DSM 15356.</title>
        <authorList>
            <person name="Pandiyan K."/>
            <person name="Kushwaha P."/>
            <person name="Gowdham M."/>
            <person name="Chakdar H."/>
            <person name="Singh A."/>
            <person name="Kumar M."/>
            <person name="Saxena A.K."/>
        </authorList>
    </citation>
    <scope>NUCLEOTIDE SEQUENCE [LARGE SCALE GENOMIC DNA]</scope>
    <source>
        <strain evidence="6 7">DSM 15356</strain>
    </source>
</reference>
<feature type="domain" description="EAL" evidence="4">
    <location>
        <begin position="205"/>
        <end position="459"/>
    </location>
</feature>
<name>A0A7X5APR5_9GAMM</name>
<evidence type="ECO:0000259" key="4">
    <source>
        <dbReference type="PROSITE" id="PS50883"/>
    </source>
</evidence>
<dbReference type="SUPFAM" id="SSF55073">
    <property type="entry name" value="Nucleotide cyclase"/>
    <property type="match status" value="1"/>
</dbReference>
<dbReference type="CDD" id="cd01948">
    <property type="entry name" value="EAL"/>
    <property type="match status" value="1"/>
</dbReference>
<evidence type="ECO:0000313" key="7">
    <source>
        <dbReference type="Proteomes" id="UP000487929"/>
    </source>
</evidence>
<dbReference type="RefSeq" id="WP_161432637.1">
    <property type="nucleotide sequence ID" value="NZ_WUTT01000001.1"/>
</dbReference>
<feature type="domain" description="PAC" evidence="3">
    <location>
        <begin position="1"/>
        <end position="26"/>
    </location>
</feature>
<dbReference type="PANTHER" id="PTHR44757">
    <property type="entry name" value="DIGUANYLATE CYCLASE DGCP"/>
    <property type="match status" value="1"/>
</dbReference>
<keyword evidence="2" id="KW-0973">c-di-GMP</keyword>
<dbReference type="InterPro" id="IPR001633">
    <property type="entry name" value="EAL_dom"/>
</dbReference>
<dbReference type="Pfam" id="PF00990">
    <property type="entry name" value="GGDEF"/>
    <property type="match status" value="1"/>
</dbReference>
<dbReference type="InterPro" id="IPR043128">
    <property type="entry name" value="Rev_trsase/Diguanyl_cyclase"/>
</dbReference>
<feature type="domain" description="GGDEF" evidence="5">
    <location>
        <begin position="58"/>
        <end position="196"/>
    </location>
</feature>
<dbReference type="FunFam" id="3.20.20.450:FF:000001">
    <property type="entry name" value="Cyclic di-GMP phosphodiesterase yahA"/>
    <property type="match status" value="1"/>
</dbReference>
<evidence type="ECO:0000313" key="6">
    <source>
        <dbReference type="EMBL" id="NAW35450.1"/>
    </source>
</evidence>
<dbReference type="PROSITE" id="PS50883">
    <property type="entry name" value="EAL"/>
    <property type="match status" value="1"/>
</dbReference>
<evidence type="ECO:0000259" key="5">
    <source>
        <dbReference type="PROSITE" id="PS50887"/>
    </source>
</evidence>
<proteinExistence type="predicted"/>
<dbReference type="AlphaFoldDB" id="A0A7X5APR5"/>
<dbReference type="PANTHER" id="PTHR44757:SF2">
    <property type="entry name" value="BIOFILM ARCHITECTURE MAINTENANCE PROTEIN MBAA"/>
    <property type="match status" value="1"/>
</dbReference>
<comment type="caution">
    <text evidence="6">The sequence shown here is derived from an EMBL/GenBank/DDBJ whole genome shotgun (WGS) entry which is preliminary data.</text>
</comment>
<dbReference type="PROSITE" id="PS50113">
    <property type="entry name" value="PAC"/>
    <property type="match status" value="1"/>
</dbReference>
<gene>
    <name evidence="6" type="ORF">GRB96_13635</name>
</gene>
<dbReference type="NCBIfam" id="TIGR00254">
    <property type="entry name" value="GGDEF"/>
    <property type="match status" value="1"/>
</dbReference>
<accession>A0A7X5APR5</accession>
<dbReference type="InterPro" id="IPR029787">
    <property type="entry name" value="Nucleotide_cyclase"/>
</dbReference>
<dbReference type="InterPro" id="IPR000160">
    <property type="entry name" value="GGDEF_dom"/>
</dbReference>
<dbReference type="EMBL" id="WUTT01000001">
    <property type="protein sequence ID" value="NAW35450.1"/>
    <property type="molecule type" value="Genomic_DNA"/>
</dbReference>
<sequence>MGEVRHYVATLSDLSEAKAAESTIQRLAFYDPLTGLPNRRLLLDRLGQVISHTRRRNHYASLLLVGLDNFKAYNTTLGHASGDTLLRRLAEVLRDSLRESDTLARWGGDQFALLVQDLGDEPAHAARGAERLGEKLLREIACTAGGGDESLPLTASIGISLFHDDDLDGAEAIQQAELAMYEAKREGGAALRFFDHAMQASVTERAHLEADLDRALEGSELRLFYQPQVDTTGVTVGLEVLLRWEHPVRGMVSPGVFIPLAEESGRIVAIGGWVLESACQQLAQWAEQPRRRDLTISVNVSPVQFRQAGFVDSVREILARSGADPRHLVLEVTESLFLQDPEQARDTMLALSALGVRFALDDFGTGYSSLGYLKRLPLDELKIDQSFVRDLLESSADAAIVETIIALADRLGMRVIAEGVETEEQANWLREHGCRRFQGYLYARPAPLVSGKEALPGFPS</sequence>
<dbReference type="SMART" id="SM00052">
    <property type="entry name" value="EAL"/>
    <property type="match status" value="1"/>
</dbReference>
<dbReference type="SMART" id="SM00267">
    <property type="entry name" value="GGDEF"/>
    <property type="match status" value="1"/>
</dbReference>
<evidence type="ECO:0000259" key="3">
    <source>
        <dbReference type="PROSITE" id="PS50113"/>
    </source>
</evidence>
<dbReference type="Gene3D" id="3.30.70.270">
    <property type="match status" value="1"/>
</dbReference>
<dbReference type="OrthoDB" id="9816034at2"/>
<keyword evidence="7" id="KW-1185">Reference proteome</keyword>
<dbReference type="InterPro" id="IPR000700">
    <property type="entry name" value="PAS-assoc_C"/>
</dbReference>
<dbReference type="CDD" id="cd01949">
    <property type="entry name" value="GGDEF"/>
    <property type="match status" value="1"/>
</dbReference>
<dbReference type="InterPro" id="IPR052155">
    <property type="entry name" value="Biofilm_reg_signaling"/>
</dbReference>
<dbReference type="EC" id="3.1.4.52" evidence="1"/>
<dbReference type="Pfam" id="PF00563">
    <property type="entry name" value="EAL"/>
    <property type="match status" value="1"/>
</dbReference>
<evidence type="ECO:0000256" key="2">
    <source>
        <dbReference type="ARBA" id="ARBA00022636"/>
    </source>
</evidence>
<dbReference type="PROSITE" id="PS50887">
    <property type="entry name" value="GGDEF"/>
    <property type="match status" value="1"/>
</dbReference>
<evidence type="ECO:0000256" key="1">
    <source>
        <dbReference type="ARBA" id="ARBA00012282"/>
    </source>
</evidence>
<dbReference type="Gene3D" id="3.20.20.450">
    <property type="entry name" value="EAL domain"/>
    <property type="match status" value="1"/>
</dbReference>
<protein>
    <recommendedName>
        <fullName evidence="1">cyclic-guanylate-specific phosphodiesterase</fullName>
        <ecNumber evidence="1">3.1.4.52</ecNumber>
    </recommendedName>
</protein>
<dbReference type="Proteomes" id="UP000487929">
    <property type="component" value="Unassembled WGS sequence"/>
</dbReference>
<organism evidence="6 7">
    <name type="scientific">Halomonas alimentaria</name>
    <dbReference type="NCBI Taxonomy" id="147248"/>
    <lineage>
        <taxon>Bacteria</taxon>
        <taxon>Pseudomonadati</taxon>
        <taxon>Pseudomonadota</taxon>
        <taxon>Gammaproteobacteria</taxon>
        <taxon>Oceanospirillales</taxon>
        <taxon>Halomonadaceae</taxon>
        <taxon>Halomonas</taxon>
    </lineage>
</organism>
<dbReference type="GO" id="GO:0071111">
    <property type="term" value="F:cyclic-guanylate-specific phosphodiesterase activity"/>
    <property type="evidence" value="ECO:0007669"/>
    <property type="project" value="UniProtKB-EC"/>
</dbReference>